<feature type="transmembrane region" description="Helical" evidence="7">
    <location>
        <begin position="102"/>
        <end position="124"/>
    </location>
</feature>
<dbReference type="Proteomes" id="UP000198221">
    <property type="component" value="Chromosome I"/>
</dbReference>
<dbReference type="GO" id="GO:0005886">
    <property type="term" value="C:plasma membrane"/>
    <property type="evidence" value="ECO:0007669"/>
    <property type="project" value="UniProtKB-SubCell"/>
</dbReference>
<name>A0A1C5JRS9_9ACTN</name>
<sequence length="325" mass="35519">MTAAPPARPAPAPPATRRVPPARRWPFTRRAGGGQVRLALLLLLPAAIVVFGVVLYPAGRALVISFYDVDSPFPGRYPLVGLRNYTEILADHRLWTAVGHTAYFTAVSTALELVLGLGLAQLLAAPLRLRWLFRAIVILPWALPTIVNAAMWRWILNAQYGVANALLTELHLQGGYRSWLGSDPFLALNMVIVADVWKNTSLVAFFLLAGLQTIPQGLYEAARVDGAGPIRSFFRITLPLLVPNIALVLVLRTIEAFKVFDIVYVMTGGGPASGTQTVTFFTYLQAFSAQRFSSGASLAYLTVVAILVLALIYLRLLRQSELRSP</sequence>
<dbReference type="PANTHER" id="PTHR43005">
    <property type="entry name" value="BLR7065 PROTEIN"/>
    <property type="match status" value="1"/>
</dbReference>
<dbReference type="Gene3D" id="1.10.3720.10">
    <property type="entry name" value="MetI-like"/>
    <property type="match status" value="1"/>
</dbReference>
<accession>A0A1C5JRS9</accession>
<keyword evidence="6 7" id="KW-0472">Membrane</keyword>
<evidence type="ECO:0000256" key="6">
    <source>
        <dbReference type="ARBA" id="ARBA00023136"/>
    </source>
</evidence>
<dbReference type="EMBL" id="LT607754">
    <property type="protein sequence ID" value="SCG73300.1"/>
    <property type="molecule type" value="Genomic_DNA"/>
</dbReference>
<dbReference type="SUPFAM" id="SSF161098">
    <property type="entry name" value="MetI-like"/>
    <property type="match status" value="1"/>
</dbReference>
<proteinExistence type="inferred from homology"/>
<comment type="subcellular location">
    <subcellularLocation>
        <location evidence="1 7">Cell membrane</location>
        <topology evidence="1 7">Multi-pass membrane protein</topology>
    </subcellularLocation>
</comment>
<keyword evidence="4 7" id="KW-0812">Transmembrane</keyword>
<dbReference type="Pfam" id="PF00528">
    <property type="entry name" value="BPD_transp_1"/>
    <property type="match status" value="1"/>
</dbReference>
<evidence type="ECO:0000256" key="3">
    <source>
        <dbReference type="ARBA" id="ARBA00022475"/>
    </source>
</evidence>
<dbReference type="OrthoDB" id="9804439at2"/>
<keyword evidence="2 7" id="KW-0813">Transport</keyword>
<feature type="transmembrane region" description="Helical" evidence="7">
    <location>
        <begin position="186"/>
        <end position="211"/>
    </location>
</feature>
<evidence type="ECO:0000256" key="2">
    <source>
        <dbReference type="ARBA" id="ARBA00022448"/>
    </source>
</evidence>
<dbReference type="InterPro" id="IPR000515">
    <property type="entry name" value="MetI-like"/>
</dbReference>
<evidence type="ECO:0000313" key="10">
    <source>
        <dbReference type="EMBL" id="SCG73300.1"/>
    </source>
</evidence>
<dbReference type="PROSITE" id="PS50928">
    <property type="entry name" value="ABC_TM1"/>
    <property type="match status" value="1"/>
</dbReference>
<feature type="compositionally biased region" description="Low complexity" evidence="8">
    <location>
        <begin position="15"/>
        <end position="24"/>
    </location>
</feature>
<organism evidence="10 11">
    <name type="scientific">Micromonospora inositola</name>
    <dbReference type="NCBI Taxonomy" id="47865"/>
    <lineage>
        <taxon>Bacteria</taxon>
        <taxon>Bacillati</taxon>
        <taxon>Actinomycetota</taxon>
        <taxon>Actinomycetes</taxon>
        <taxon>Micromonosporales</taxon>
        <taxon>Micromonosporaceae</taxon>
        <taxon>Micromonospora</taxon>
    </lineage>
</organism>
<dbReference type="CDD" id="cd06261">
    <property type="entry name" value="TM_PBP2"/>
    <property type="match status" value="1"/>
</dbReference>
<evidence type="ECO:0000256" key="1">
    <source>
        <dbReference type="ARBA" id="ARBA00004651"/>
    </source>
</evidence>
<evidence type="ECO:0000313" key="11">
    <source>
        <dbReference type="Proteomes" id="UP000198221"/>
    </source>
</evidence>
<keyword evidence="5 7" id="KW-1133">Transmembrane helix</keyword>
<dbReference type="GO" id="GO:0055085">
    <property type="term" value="P:transmembrane transport"/>
    <property type="evidence" value="ECO:0007669"/>
    <property type="project" value="InterPro"/>
</dbReference>
<feature type="region of interest" description="Disordered" evidence="8">
    <location>
        <begin position="1"/>
        <end position="24"/>
    </location>
</feature>
<keyword evidence="11" id="KW-1185">Reference proteome</keyword>
<comment type="similarity">
    <text evidence="7">Belongs to the binding-protein-dependent transport system permease family.</text>
</comment>
<dbReference type="PANTHER" id="PTHR43005:SF2">
    <property type="entry name" value="INTEGRAL MEMBRANE SUGAR TRANSPORT PROTEIN"/>
    <property type="match status" value="1"/>
</dbReference>
<evidence type="ECO:0000256" key="5">
    <source>
        <dbReference type="ARBA" id="ARBA00022989"/>
    </source>
</evidence>
<feature type="transmembrane region" description="Helical" evidence="7">
    <location>
        <begin position="38"/>
        <end position="58"/>
    </location>
</feature>
<protein>
    <submittedName>
        <fullName evidence="10">Carbohydrate ABC transporter membrane protein 1, CUT1 family</fullName>
    </submittedName>
</protein>
<keyword evidence="3" id="KW-1003">Cell membrane</keyword>
<feature type="transmembrane region" description="Helical" evidence="7">
    <location>
        <begin position="232"/>
        <end position="251"/>
    </location>
</feature>
<evidence type="ECO:0000259" key="9">
    <source>
        <dbReference type="PROSITE" id="PS50928"/>
    </source>
</evidence>
<evidence type="ECO:0000256" key="7">
    <source>
        <dbReference type="RuleBase" id="RU363032"/>
    </source>
</evidence>
<feature type="transmembrane region" description="Helical" evidence="7">
    <location>
        <begin position="298"/>
        <end position="317"/>
    </location>
</feature>
<dbReference type="RefSeq" id="WP_089014662.1">
    <property type="nucleotide sequence ID" value="NZ_LT607754.1"/>
</dbReference>
<feature type="compositionally biased region" description="Pro residues" evidence="8">
    <location>
        <begin position="1"/>
        <end position="14"/>
    </location>
</feature>
<reference evidence="11" key="1">
    <citation type="submission" date="2016-06" db="EMBL/GenBank/DDBJ databases">
        <authorList>
            <person name="Varghese N."/>
            <person name="Submissions Spin"/>
        </authorList>
    </citation>
    <scope>NUCLEOTIDE SEQUENCE [LARGE SCALE GENOMIC DNA]</scope>
    <source>
        <strain evidence="11">DSM 43819</strain>
    </source>
</reference>
<dbReference type="AlphaFoldDB" id="A0A1C5JRS9"/>
<evidence type="ECO:0000256" key="8">
    <source>
        <dbReference type="SAM" id="MobiDB-lite"/>
    </source>
</evidence>
<evidence type="ECO:0000256" key="4">
    <source>
        <dbReference type="ARBA" id="ARBA00022692"/>
    </source>
</evidence>
<feature type="domain" description="ABC transmembrane type-1" evidence="9">
    <location>
        <begin position="98"/>
        <end position="313"/>
    </location>
</feature>
<dbReference type="InterPro" id="IPR035906">
    <property type="entry name" value="MetI-like_sf"/>
</dbReference>
<feature type="transmembrane region" description="Helical" evidence="7">
    <location>
        <begin position="131"/>
        <end position="155"/>
    </location>
</feature>
<gene>
    <name evidence="10" type="ORF">GA0070613_5279</name>
</gene>